<protein>
    <recommendedName>
        <fullName evidence="12">Zn(2)-C6 fungal-type domain-containing protein</fullName>
    </recommendedName>
</protein>
<evidence type="ECO:0000256" key="2">
    <source>
        <dbReference type="ARBA" id="ARBA00022833"/>
    </source>
</evidence>
<keyword evidence="7" id="KW-0175">Coiled coil</keyword>
<dbReference type="PANTHER" id="PTHR31845:SF17">
    <property type="entry name" value="ZN(II)2CYS6 TRANSCRIPTION FACTOR (EUROFUNG)"/>
    <property type="match status" value="1"/>
</dbReference>
<gene>
    <name evidence="10" type="ORF">BO85DRAFT_520156</name>
</gene>
<evidence type="ECO:0000256" key="8">
    <source>
        <dbReference type="SAM" id="MobiDB-lite"/>
    </source>
</evidence>
<evidence type="ECO:0000256" key="1">
    <source>
        <dbReference type="ARBA" id="ARBA00004123"/>
    </source>
</evidence>
<dbReference type="PANTHER" id="PTHR31845">
    <property type="entry name" value="FINGER DOMAIN PROTEIN, PUTATIVE-RELATED"/>
    <property type="match status" value="1"/>
</dbReference>
<feature type="chain" id="PRO_5034508304" description="Zn(2)-C6 fungal-type domain-containing protein" evidence="9">
    <location>
        <begin position="17"/>
        <end position="778"/>
    </location>
</feature>
<dbReference type="GO" id="GO:0000976">
    <property type="term" value="F:transcription cis-regulatory region binding"/>
    <property type="evidence" value="ECO:0007669"/>
    <property type="project" value="TreeGrafter"/>
</dbReference>
<dbReference type="GO" id="GO:0000981">
    <property type="term" value="F:DNA-binding transcription factor activity, RNA polymerase II-specific"/>
    <property type="evidence" value="ECO:0007669"/>
    <property type="project" value="TreeGrafter"/>
</dbReference>
<keyword evidence="3" id="KW-0805">Transcription regulation</keyword>
<sequence length="778" mass="84335">MKFLHIILPLVGYVLAQTSTTTTTLSSSTSSTSSTTIQIFNILPTSLTSQTTTPTPSTTLATFDASIISASSSTTILAVTCNGACPIPSIYTITAAPSTYVEHGTFIGSANGLTVTTSQSNACNITSSTQAASCSVTIGYYGTVSGGQNSSSVVSSGTSYGSGEIWYMPVTVTAGAEKLAAATQTAGGGGGGSGSGTMEESQPDVAGPPGARTACGSCAIRGKTCRVKEGETACTRCSRHGLNECDAYFAMVQRLKDERESKDKLIDEVADLREEFNTFLRNTPGAVSLSDAVIRLRNLRIESGPGGSTAPAESDLISEGVVSLEEAEGLFNMFTTCVNPLLWDGLLMQHETLDSARRSSAMLTAAILSVAALLAPDQAEVYEKCHEVFVSLSLMRRLMDPHHNSLDDVRALCIGAFYFKYMGEHLSSEAIHISSELSLDEAFYRYMRGEVADMEQVRLWCLTYICGQYFTTGRGCPPKDVGFKAIWDMTRIPIPEVASDEDRRLIALALYFDTLANAHATFYTDCRYPLKKDDMVTIRALEDAVRRCLQEYPTGTFHTDHPHSSFPQDLKNVFHAFAQFQLYSLAFRGIFPYDNSPTNFEAWTFEHCGTARAAIDAAIRVLSVIGTDSDLSLNLRYVPIYVHQMVGFCASFLLRIVGLNMGLAGSATGDIFQLKLPIDSGRIVHIGMRVARCLLTKGADLNEGHTCNIVGTSLMNMLQMLSDLHWASTSEVPVHGWGQLLQYLMTDIDASIASYPDGTFGIGFNHLLPYWFERQEII</sequence>
<dbReference type="GO" id="GO:0005634">
    <property type="term" value="C:nucleus"/>
    <property type="evidence" value="ECO:0007669"/>
    <property type="project" value="UniProtKB-SubCell"/>
</dbReference>
<evidence type="ECO:0000313" key="10">
    <source>
        <dbReference type="EMBL" id="RAH57397.1"/>
    </source>
</evidence>
<comment type="subcellular location">
    <subcellularLocation>
        <location evidence="1">Nucleus</location>
    </subcellularLocation>
</comment>
<dbReference type="Proteomes" id="UP000249526">
    <property type="component" value="Unassembled WGS sequence"/>
</dbReference>
<dbReference type="CDD" id="cd12148">
    <property type="entry name" value="fungal_TF_MHR"/>
    <property type="match status" value="1"/>
</dbReference>
<keyword evidence="9" id="KW-0732">Signal</keyword>
<feature type="region of interest" description="Disordered" evidence="8">
    <location>
        <begin position="183"/>
        <end position="210"/>
    </location>
</feature>
<feature type="signal peptide" evidence="9">
    <location>
        <begin position="1"/>
        <end position="16"/>
    </location>
</feature>
<keyword evidence="11" id="KW-1185">Reference proteome</keyword>
<evidence type="ECO:0000256" key="3">
    <source>
        <dbReference type="ARBA" id="ARBA00023015"/>
    </source>
</evidence>
<feature type="compositionally biased region" description="Gly residues" evidence="8">
    <location>
        <begin position="186"/>
        <end position="195"/>
    </location>
</feature>
<name>A0A8G1VMC7_9EURO</name>
<keyword evidence="4" id="KW-0238">DNA-binding</keyword>
<keyword evidence="2" id="KW-0862">Zinc</keyword>
<dbReference type="RefSeq" id="XP_025515319.1">
    <property type="nucleotide sequence ID" value="XM_025665108.1"/>
</dbReference>
<keyword evidence="5" id="KW-0804">Transcription</keyword>
<evidence type="ECO:0000256" key="5">
    <source>
        <dbReference type="ARBA" id="ARBA00023163"/>
    </source>
</evidence>
<evidence type="ECO:0000256" key="7">
    <source>
        <dbReference type="SAM" id="Coils"/>
    </source>
</evidence>
<evidence type="ECO:0008006" key="12">
    <source>
        <dbReference type="Google" id="ProtNLM"/>
    </source>
</evidence>
<feature type="coiled-coil region" evidence="7">
    <location>
        <begin position="255"/>
        <end position="282"/>
    </location>
</feature>
<dbReference type="AlphaFoldDB" id="A0A8G1VMC7"/>
<proteinExistence type="predicted"/>
<evidence type="ECO:0000256" key="6">
    <source>
        <dbReference type="ARBA" id="ARBA00023242"/>
    </source>
</evidence>
<dbReference type="EMBL" id="KZ825062">
    <property type="protein sequence ID" value="RAH57397.1"/>
    <property type="molecule type" value="Genomic_DNA"/>
</dbReference>
<reference evidence="10 11" key="1">
    <citation type="submission" date="2018-02" db="EMBL/GenBank/DDBJ databases">
        <title>The genomes of Aspergillus section Nigri reveals drivers in fungal speciation.</title>
        <authorList>
            <consortium name="DOE Joint Genome Institute"/>
            <person name="Vesth T.C."/>
            <person name="Nybo J."/>
            <person name="Theobald S."/>
            <person name="Brandl J."/>
            <person name="Frisvad J.C."/>
            <person name="Nielsen K.F."/>
            <person name="Lyhne E.K."/>
            <person name="Kogle M.E."/>
            <person name="Kuo A."/>
            <person name="Riley R."/>
            <person name="Clum A."/>
            <person name="Nolan M."/>
            <person name="Lipzen A."/>
            <person name="Salamov A."/>
            <person name="Henrissat B."/>
            <person name="Wiebenga A."/>
            <person name="De vries R.P."/>
            <person name="Grigoriev I.V."/>
            <person name="Mortensen U.H."/>
            <person name="Andersen M.R."/>
            <person name="Baker S.E."/>
        </authorList>
    </citation>
    <scope>NUCLEOTIDE SEQUENCE [LARGE SCALE GENOMIC DNA]</scope>
    <source>
        <strain evidence="10 11">CBS 112811</strain>
    </source>
</reference>
<evidence type="ECO:0000256" key="9">
    <source>
        <dbReference type="SAM" id="SignalP"/>
    </source>
</evidence>
<evidence type="ECO:0000313" key="11">
    <source>
        <dbReference type="Proteomes" id="UP000249526"/>
    </source>
</evidence>
<dbReference type="GeneID" id="37168510"/>
<keyword evidence="6" id="KW-0539">Nucleus</keyword>
<organism evidence="10 11">
    <name type="scientific">Aspergillus piperis CBS 112811</name>
    <dbReference type="NCBI Taxonomy" id="1448313"/>
    <lineage>
        <taxon>Eukaryota</taxon>
        <taxon>Fungi</taxon>
        <taxon>Dikarya</taxon>
        <taxon>Ascomycota</taxon>
        <taxon>Pezizomycotina</taxon>
        <taxon>Eurotiomycetes</taxon>
        <taxon>Eurotiomycetidae</taxon>
        <taxon>Eurotiales</taxon>
        <taxon>Aspergillaceae</taxon>
        <taxon>Aspergillus</taxon>
        <taxon>Aspergillus subgen. Circumdati</taxon>
    </lineage>
</organism>
<evidence type="ECO:0000256" key="4">
    <source>
        <dbReference type="ARBA" id="ARBA00023125"/>
    </source>
</evidence>
<accession>A0A8G1VMC7</accession>
<dbReference type="InterPro" id="IPR051089">
    <property type="entry name" value="prtT"/>
</dbReference>